<dbReference type="InterPro" id="IPR029058">
    <property type="entry name" value="AB_hydrolase_fold"/>
</dbReference>
<keyword evidence="1 3" id="KW-0378">Hydrolase</keyword>
<feature type="domain" description="Dienelactone hydrolase" evidence="2">
    <location>
        <begin position="31"/>
        <end position="224"/>
    </location>
</feature>
<dbReference type="RefSeq" id="WP_253852632.1">
    <property type="nucleotide sequence ID" value="NZ_BAAALM010000007.1"/>
</dbReference>
<dbReference type="SUPFAM" id="SSF53474">
    <property type="entry name" value="alpha/beta-Hydrolases"/>
    <property type="match status" value="1"/>
</dbReference>
<dbReference type="InterPro" id="IPR002925">
    <property type="entry name" value="Dienelactn_hydro"/>
</dbReference>
<accession>A0ABP4FXC8</accession>
<protein>
    <submittedName>
        <fullName evidence="3">Dienelactone hydrolase family protein</fullName>
    </submittedName>
</protein>
<reference evidence="4" key="1">
    <citation type="journal article" date="2019" name="Int. J. Syst. Evol. Microbiol.">
        <title>The Global Catalogue of Microorganisms (GCM) 10K type strain sequencing project: providing services to taxonomists for standard genome sequencing and annotation.</title>
        <authorList>
            <consortium name="The Broad Institute Genomics Platform"/>
            <consortium name="The Broad Institute Genome Sequencing Center for Infectious Disease"/>
            <person name="Wu L."/>
            <person name="Ma J."/>
        </authorList>
    </citation>
    <scope>NUCLEOTIDE SEQUENCE [LARGE SCALE GENOMIC DNA]</scope>
    <source>
        <strain evidence="4">JCM 13022</strain>
    </source>
</reference>
<dbReference type="Gene3D" id="3.40.50.1820">
    <property type="entry name" value="alpha/beta hydrolase"/>
    <property type="match status" value="1"/>
</dbReference>
<evidence type="ECO:0000256" key="1">
    <source>
        <dbReference type="ARBA" id="ARBA00022801"/>
    </source>
</evidence>
<dbReference type="Pfam" id="PF01738">
    <property type="entry name" value="DLH"/>
    <property type="match status" value="1"/>
</dbReference>
<gene>
    <name evidence="3" type="ORF">GCM10009675_25120</name>
</gene>
<sequence length="244" mass="26123">MSPTTDIGHHHSHGPANRRRRVLETAAPLFVVEPPGPIRGGVVVLHDVLGLTGYIEQYCRWLAEGGWLAVAPYHYYETGGTAYSSPGTALPALRSLTAQTLRTDVDGALDYLARQRRLVPGSLSAVGFSLGGYLAAWAARNHELAAAVSISPGPPDTAPVPRMPPLIDLVRDRRSPWLGIVAEADTGLSGDDVPRLRAAIADTRVPAAVETVPSAAHGFFRQHHGTAPDLGKQRIRRFLLESTG</sequence>
<proteinExistence type="predicted"/>
<comment type="caution">
    <text evidence="3">The sequence shown here is derived from an EMBL/GenBank/DDBJ whole genome shotgun (WGS) entry which is preliminary data.</text>
</comment>
<evidence type="ECO:0000313" key="4">
    <source>
        <dbReference type="Proteomes" id="UP001500467"/>
    </source>
</evidence>
<evidence type="ECO:0000259" key="2">
    <source>
        <dbReference type="Pfam" id="PF01738"/>
    </source>
</evidence>
<evidence type="ECO:0000313" key="3">
    <source>
        <dbReference type="EMBL" id="GAA1205318.1"/>
    </source>
</evidence>
<dbReference type="Proteomes" id="UP001500467">
    <property type="component" value="Unassembled WGS sequence"/>
</dbReference>
<name>A0ABP4FXC8_9PSEU</name>
<organism evidence="3 4">
    <name type="scientific">Prauserella alba</name>
    <dbReference type="NCBI Taxonomy" id="176898"/>
    <lineage>
        <taxon>Bacteria</taxon>
        <taxon>Bacillati</taxon>
        <taxon>Actinomycetota</taxon>
        <taxon>Actinomycetes</taxon>
        <taxon>Pseudonocardiales</taxon>
        <taxon>Pseudonocardiaceae</taxon>
        <taxon>Prauserella</taxon>
    </lineage>
</organism>
<dbReference type="PROSITE" id="PS00708">
    <property type="entry name" value="PRO_ENDOPEP_SER"/>
    <property type="match status" value="1"/>
</dbReference>
<dbReference type="InterPro" id="IPR002471">
    <property type="entry name" value="Pept_S9_AS"/>
</dbReference>
<dbReference type="EMBL" id="BAAALM010000007">
    <property type="protein sequence ID" value="GAA1205318.1"/>
    <property type="molecule type" value="Genomic_DNA"/>
</dbReference>
<dbReference type="PANTHER" id="PTHR46623">
    <property type="entry name" value="CARBOXYMETHYLENEBUTENOLIDASE-RELATED"/>
    <property type="match status" value="1"/>
</dbReference>
<keyword evidence="4" id="KW-1185">Reference proteome</keyword>
<dbReference type="GO" id="GO:0016787">
    <property type="term" value="F:hydrolase activity"/>
    <property type="evidence" value="ECO:0007669"/>
    <property type="project" value="UniProtKB-KW"/>
</dbReference>
<dbReference type="InterPro" id="IPR051049">
    <property type="entry name" value="Dienelactone_hydrolase-like"/>
</dbReference>
<dbReference type="PANTHER" id="PTHR46623:SF6">
    <property type="entry name" value="ALPHA_BETA-HYDROLASES SUPERFAMILY PROTEIN"/>
    <property type="match status" value="1"/>
</dbReference>